<accession>A0ABN7X946</accession>
<protein>
    <submittedName>
        <fullName evidence="1">41639_t:CDS:1</fullName>
    </submittedName>
</protein>
<evidence type="ECO:0000313" key="2">
    <source>
        <dbReference type="Proteomes" id="UP000789901"/>
    </source>
</evidence>
<gene>
    <name evidence="1" type="ORF">GMARGA_LOCUS40574</name>
</gene>
<dbReference type="EMBL" id="CAJVQB010104393">
    <property type="protein sequence ID" value="CAG8851125.1"/>
    <property type="molecule type" value="Genomic_DNA"/>
</dbReference>
<sequence>NASLIIQPVRPSLDDLNPAIKEFYALTKAGIPKNKLAFIINYKVSYHKAQKPK</sequence>
<organism evidence="1 2">
    <name type="scientific">Gigaspora margarita</name>
    <dbReference type="NCBI Taxonomy" id="4874"/>
    <lineage>
        <taxon>Eukaryota</taxon>
        <taxon>Fungi</taxon>
        <taxon>Fungi incertae sedis</taxon>
        <taxon>Mucoromycota</taxon>
        <taxon>Glomeromycotina</taxon>
        <taxon>Glomeromycetes</taxon>
        <taxon>Diversisporales</taxon>
        <taxon>Gigasporaceae</taxon>
        <taxon>Gigaspora</taxon>
    </lineage>
</organism>
<feature type="non-terminal residue" evidence="1">
    <location>
        <position position="1"/>
    </location>
</feature>
<name>A0ABN7X946_GIGMA</name>
<comment type="caution">
    <text evidence="1">The sequence shown here is derived from an EMBL/GenBank/DDBJ whole genome shotgun (WGS) entry which is preliminary data.</text>
</comment>
<feature type="non-terminal residue" evidence="1">
    <location>
        <position position="53"/>
    </location>
</feature>
<evidence type="ECO:0000313" key="1">
    <source>
        <dbReference type="EMBL" id="CAG8851125.1"/>
    </source>
</evidence>
<reference evidence="1 2" key="1">
    <citation type="submission" date="2021-06" db="EMBL/GenBank/DDBJ databases">
        <authorList>
            <person name="Kallberg Y."/>
            <person name="Tangrot J."/>
            <person name="Rosling A."/>
        </authorList>
    </citation>
    <scope>NUCLEOTIDE SEQUENCE [LARGE SCALE GENOMIC DNA]</scope>
    <source>
        <strain evidence="1 2">120-4 pot B 10/14</strain>
    </source>
</reference>
<keyword evidence="2" id="KW-1185">Reference proteome</keyword>
<proteinExistence type="predicted"/>
<dbReference type="Proteomes" id="UP000789901">
    <property type="component" value="Unassembled WGS sequence"/>
</dbReference>